<dbReference type="GeneTree" id="ENSGT01020000230412"/>
<dbReference type="PANTHER" id="PTHR10285">
    <property type="entry name" value="URIDINE KINASE"/>
    <property type="match status" value="1"/>
</dbReference>
<dbReference type="PRINTS" id="PR00988">
    <property type="entry name" value="URIDINKINASE"/>
</dbReference>
<dbReference type="Gene3D" id="3.40.50.2020">
    <property type="match status" value="1"/>
</dbReference>
<feature type="domain" description="Phosphoribulokinase/uridine kinase" evidence="2">
    <location>
        <begin position="87"/>
        <end position="185"/>
    </location>
</feature>
<organism evidence="4 5">
    <name type="scientific">Naja naja</name>
    <name type="common">Indian cobra</name>
    <dbReference type="NCBI Taxonomy" id="35670"/>
    <lineage>
        <taxon>Eukaryota</taxon>
        <taxon>Metazoa</taxon>
        <taxon>Chordata</taxon>
        <taxon>Craniata</taxon>
        <taxon>Vertebrata</taxon>
        <taxon>Euteleostomi</taxon>
        <taxon>Lepidosauria</taxon>
        <taxon>Squamata</taxon>
        <taxon>Bifurcata</taxon>
        <taxon>Unidentata</taxon>
        <taxon>Episquamata</taxon>
        <taxon>Toxicofera</taxon>
        <taxon>Serpentes</taxon>
        <taxon>Colubroidea</taxon>
        <taxon>Elapidae</taxon>
        <taxon>Elapinae</taxon>
        <taxon>Naja</taxon>
    </lineage>
</organism>
<dbReference type="InterPro" id="IPR029057">
    <property type="entry name" value="PRTase-like"/>
</dbReference>
<gene>
    <name evidence="4" type="primary">UCKL1</name>
</gene>
<evidence type="ECO:0000259" key="2">
    <source>
        <dbReference type="Pfam" id="PF00485"/>
    </source>
</evidence>
<dbReference type="SUPFAM" id="SSF52540">
    <property type="entry name" value="P-loop containing nucleoside triphosphate hydrolases"/>
    <property type="match status" value="1"/>
</dbReference>
<feature type="domain" description="Phosphoribosyltransferase" evidence="3">
    <location>
        <begin position="208"/>
        <end position="272"/>
    </location>
</feature>
<evidence type="ECO:0000313" key="5">
    <source>
        <dbReference type="Proteomes" id="UP000694559"/>
    </source>
</evidence>
<dbReference type="GO" id="GO:0005524">
    <property type="term" value="F:ATP binding"/>
    <property type="evidence" value="ECO:0007669"/>
    <property type="project" value="InterPro"/>
</dbReference>
<name>A0A8C6VB47_NAJNA</name>
<dbReference type="AlphaFoldDB" id="A0A8C6VB47"/>
<feature type="region of interest" description="Disordered" evidence="1">
    <location>
        <begin position="1"/>
        <end position="63"/>
    </location>
</feature>
<reference evidence="4" key="2">
    <citation type="submission" date="2025-09" db="UniProtKB">
        <authorList>
            <consortium name="Ensembl"/>
        </authorList>
    </citation>
    <scope>IDENTIFICATION</scope>
</reference>
<sequence>MAAAALAAAAEQGGTDGAGRGDGSNHSADTLDRLLPTIVGTKSPRKRTTSQSKSEPPLLRTSKRTIYTAGRPPWYNEHGTQSKEAFVIGLGGGSASGKTTVARMIIEALDVPWVVLLSMDSFYKILTKEQQELAASNDFNFDHPDAFDFDLMIATLKKLKQGKSVKIPVYDFTSHSRKKEWRELSVRAALASAHQCHPLPKTLSVLKNTPQVRGMHTIIRNKETSRDEFIFYSKRLMRLLIEHALSFLPFQSCTVQTPQGKDYEGCTYSGKQVSPSSKRSLKGKSCDHLLASFLMGGKKIIFVRLFESGEDWAVAKIVRAVAE</sequence>
<dbReference type="SUPFAM" id="SSF53271">
    <property type="entry name" value="PRTase-like"/>
    <property type="match status" value="1"/>
</dbReference>
<evidence type="ECO:0000313" key="4">
    <source>
        <dbReference type="Ensembl" id="ENSNNAP00000003203.1"/>
    </source>
</evidence>
<dbReference type="Proteomes" id="UP000694559">
    <property type="component" value="Unplaced"/>
</dbReference>
<dbReference type="InterPro" id="IPR027417">
    <property type="entry name" value="P-loop_NTPase"/>
</dbReference>
<dbReference type="GO" id="GO:0016301">
    <property type="term" value="F:kinase activity"/>
    <property type="evidence" value="ECO:0007669"/>
    <property type="project" value="InterPro"/>
</dbReference>
<feature type="compositionally biased region" description="Low complexity" evidence="1">
    <location>
        <begin position="1"/>
        <end position="10"/>
    </location>
</feature>
<dbReference type="Gene3D" id="3.40.50.300">
    <property type="entry name" value="P-loop containing nucleotide triphosphate hydrolases"/>
    <property type="match status" value="1"/>
</dbReference>
<keyword evidence="5" id="KW-1185">Reference proteome</keyword>
<proteinExistence type="predicted"/>
<dbReference type="Pfam" id="PF00485">
    <property type="entry name" value="PRK"/>
    <property type="match status" value="1"/>
</dbReference>
<accession>A0A8C6VB47</accession>
<evidence type="ECO:0000256" key="1">
    <source>
        <dbReference type="SAM" id="MobiDB-lite"/>
    </source>
</evidence>
<evidence type="ECO:0000259" key="3">
    <source>
        <dbReference type="Pfam" id="PF14681"/>
    </source>
</evidence>
<dbReference type="Ensembl" id="ENSNNAT00000003362.1">
    <property type="protein sequence ID" value="ENSNNAP00000003203.1"/>
    <property type="gene ID" value="ENSNNAG00000002205.1"/>
</dbReference>
<protein>
    <submittedName>
        <fullName evidence="4">Uridine-cytidine kinase 1 like 1</fullName>
    </submittedName>
</protein>
<dbReference type="Pfam" id="PF14681">
    <property type="entry name" value="UPRTase"/>
    <property type="match status" value="1"/>
</dbReference>
<dbReference type="OrthoDB" id="10257085at2759"/>
<dbReference type="InterPro" id="IPR006083">
    <property type="entry name" value="PRK/URK"/>
</dbReference>
<reference evidence="4" key="1">
    <citation type="submission" date="2025-08" db="UniProtKB">
        <authorList>
            <consortium name="Ensembl"/>
        </authorList>
    </citation>
    <scope>IDENTIFICATION</scope>
</reference>
<dbReference type="InterPro" id="IPR000836">
    <property type="entry name" value="PRTase_dom"/>
</dbReference>